<gene>
    <name evidence="2" type="ORF">AA0117_g13037</name>
</gene>
<feature type="region of interest" description="Disordered" evidence="1">
    <location>
        <begin position="419"/>
        <end position="459"/>
    </location>
</feature>
<feature type="region of interest" description="Disordered" evidence="1">
    <location>
        <begin position="97"/>
        <end position="127"/>
    </location>
</feature>
<reference evidence="3" key="1">
    <citation type="journal article" date="2019" name="bioRxiv">
        <title>Genomics, evolutionary history and diagnostics of the Alternaria alternata species group including apple and Asian pear pathotypes.</title>
        <authorList>
            <person name="Armitage A.D."/>
            <person name="Cockerton H.M."/>
            <person name="Sreenivasaprasad S."/>
            <person name="Woodhall J.W."/>
            <person name="Lane C.R."/>
            <person name="Harrison R.J."/>
            <person name="Clarkson J.P."/>
        </authorList>
    </citation>
    <scope>NUCLEOTIDE SEQUENCE [LARGE SCALE GENOMIC DNA]</scope>
    <source>
        <strain evidence="3">FERA 1177</strain>
    </source>
</reference>
<protein>
    <submittedName>
        <fullName evidence="2">Uncharacterized protein</fullName>
    </submittedName>
</protein>
<name>A0A4Q4MVU8_ALTAL</name>
<feature type="compositionally biased region" description="Basic and acidic residues" evidence="1">
    <location>
        <begin position="265"/>
        <end position="280"/>
    </location>
</feature>
<feature type="compositionally biased region" description="Polar residues" evidence="1">
    <location>
        <begin position="427"/>
        <end position="440"/>
    </location>
</feature>
<accession>A0A4Q4MVU8</accession>
<comment type="caution">
    <text evidence="2">The sequence shown here is derived from an EMBL/GenBank/DDBJ whole genome shotgun (WGS) entry which is preliminary data.</text>
</comment>
<feature type="non-terminal residue" evidence="2">
    <location>
        <position position="539"/>
    </location>
</feature>
<evidence type="ECO:0000313" key="2">
    <source>
        <dbReference type="EMBL" id="RYN61293.1"/>
    </source>
</evidence>
<evidence type="ECO:0000313" key="3">
    <source>
        <dbReference type="Proteomes" id="UP000291422"/>
    </source>
</evidence>
<evidence type="ECO:0000256" key="1">
    <source>
        <dbReference type="SAM" id="MobiDB-lite"/>
    </source>
</evidence>
<dbReference type="AlphaFoldDB" id="A0A4Q4MVU8"/>
<dbReference type="EMBL" id="PDXD01000118">
    <property type="protein sequence ID" value="RYN61293.1"/>
    <property type="molecule type" value="Genomic_DNA"/>
</dbReference>
<feature type="region of interest" description="Disordered" evidence="1">
    <location>
        <begin position="246"/>
        <end position="280"/>
    </location>
</feature>
<dbReference type="Proteomes" id="UP000291422">
    <property type="component" value="Unassembled WGS sequence"/>
</dbReference>
<sequence>MRTHLVERPGGVVPSAATFARDSGVEEFQHMGSWNTTGMGFHQIGHETAIPLGDTSMPPTTRNARVQKKPPKKSILETFNLDVLSDKGRFSSLQHVDIPASGQGQRDDTPMQSPVTDAPPQPSPALQGDKGVIVAKEKEYCLVRFPHSLKHMACEDAVSRHYEDKVDSENNGFNSKSHLTKVNDLQKKYRDSFASKVQSVLTSDKYGKSGWRTSELTISNCEDDENGTYRISRTNASKLLKQGLEEHEKKARTLGPSQSTSALPESRHNDVQDRTEQNNKQNDEVVMLSSVSDAPPQPSHVVQGEKGVIVAREKKHCLVHSDYWLKHMAYADAIAKGHVDKVEDGSNKLNSPDDLKSLETLKKDSGNSFPSKIESVLTTELYGSNRRSTAITLDGNSRVYIVAKTSAEKVLTKAVFDEHNNKPHASDPSQGNVTHTSPSIIRSIETPSPLPKSEDTKMGNSQICSGKYLVVGKDLKFPNQEGAKGTPCMVRDANNIHTIMSWSEIQDAQDKRTAVFQDTEYSNNGLHPAADRAFLSDIK</sequence>
<proteinExistence type="predicted"/>
<organism evidence="2 3">
    <name type="scientific">Alternaria alternata</name>
    <name type="common">Alternaria rot fungus</name>
    <name type="synonym">Torula alternata</name>
    <dbReference type="NCBI Taxonomy" id="5599"/>
    <lineage>
        <taxon>Eukaryota</taxon>
        <taxon>Fungi</taxon>
        <taxon>Dikarya</taxon>
        <taxon>Ascomycota</taxon>
        <taxon>Pezizomycotina</taxon>
        <taxon>Dothideomycetes</taxon>
        <taxon>Pleosporomycetidae</taxon>
        <taxon>Pleosporales</taxon>
        <taxon>Pleosporineae</taxon>
        <taxon>Pleosporaceae</taxon>
        <taxon>Alternaria</taxon>
        <taxon>Alternaria sect. Alternaria</taxon>
        <taxon>Alternaria alternata complex</taxon>
    </lineage>
</organism>